<dbReference type="Pfam" id="PF09674">
    <property type="entry name" value="DUF2400"/>
    <property type="match status" value="1"/>
</dbReference>
<name>A0ABW0EAI8_9BACT</name>
<proteinExistence type="predicted"/>
<comment type="caution">
    <text evidence="1">The sequence shown here is derived from an EMBL/GenBank/DDBJ whole genome shotgun (WGS) entry which is preliminary data.</text>
</comment>
<dbReference type="EMBL" id="JBHSKT010000002">
    <property type="protein sequence ID" value="MFC5269884.1"/>
    <property type="molecule type" value="Genomic_DNA"/>
</dbReference>
<dbReference type="InterPro" id="IPR014127">
    <property type="entry name" value="CHP02757"/>
</dbReference>
<dbReference type="RefSeq" id="WP_378016264.1">
    <property type="nucleotide sequence ID" value="NZ_JBHSKT010000002.1"/>
</dbReference>
<dbReference type="Proteomes" id="UP001596161">
    <property type="component" value="Unassembled WGS sequence"/>
</dbReference>
<organism evidence="1 2">
    <name type="scientific">Adhaeribacter terreus</name>
    <dbReference type="NCBI Taxonomy" id="529703"/>
    <lineage>
        <taxon>Bacteria</taxon>
        <taxon>Pseudomonadati</taxon>
        <taxon>Bacteroidota</taxon>
        <taxon>Cytophagia</taxon>
        <taxon>Cytophagales</taxon>
        <taxon>Hymenobacteraceae</taxon>
        <taxon>Adhaeribacter</taxon>
    </lineage>
</organism>
<accession>A0ABW0EAI8</accession>
<protein>
    <submittedName>
        <fullName evidence="1">TIGR02757 family protein</fullName>
    </submittedName>
</protein>
<dbReference type="NCBIfam" id="TIGR02757">
    <property type="entry name" value="TIGR02757 family protein"/>
    <property type="match status" value="1"/>
</dbReference>
<evidence type="ECO:0000313" key="1">
    <source>
        <dbReference type="EMBL" id="MFC5269884.1"/>
    </source>
</evidence>
<sequence length="263" mass="31039">MENFLTPQLQNVKALLEDRYLKFDDPAFILNDPISIPHDFTLKQDIEISGFFASILAWGQRKTIINKCRELLQRFDNQPYDFIKNHSENDLKNLLGFKHRTFNDTDLLYLAYFLQQHYQKHESLETAFTGENSDANQTQRERLIYFYNYVFSLEEAPHRTRKHISSPAKNSACKRINMYLRWMVRKDDKGVDFGLWETMQPADLICPCDVHVDRVARKLNLITRKQTDWQTAEELTAALRLFDPADPVKYDFALFGLGIEEKF</sequence>
<reference evidence="2" key="1">
    <citation type="journal article" date="2019" name="Int. J. Syst. Evol. Microbiol.">
        <title>The Global Catalogue of Microorganisms (GCM) 10K type strain sequencing project: providing services to taxonomists for standard genome sequencing and annotation.</title>
        <authorList>
            <consortium name="The Broad Institute Genomics Platform"/>
            <consortium name="The Broad Institute Genome Sequencing Center for Infectious Disease"/>
            <person name="Wu L."/>
            <person name="Ma J."/>
        </authorList>
    </citation>
    <scope>NUCLEOTIDE SEQUENCE [LARGE SCALE GENOMIC DNA]</scope>
    <source>
        <strain evidence="2">KACC 12602</strain>
    </source>
</reference>
<gene>
    <name evidence="1" type="ORF">ACFPIB_04630</name>
</gene>
<keyword evidence="2" id="KW-1185">Reference proteome</keyword>
<evidence type="ECO:0000313" key="2">
    <source>
        <dbReference type="Proteomes" id="UP001596161"/>
    </source>
</evidence>